<dbReference type="SUPFAM" id="SSF53822">
    <property type="entry name" value="Periplasmic binding protein-like I"/>
    <property type="match status" value="1"/>
</dbReference>
<evidence type="ECO:0000256" key="8">
    <source>
        <dbReference type="ARBA" id="ARBA00023170"/>
    </source>
</evidence>
<gene>
    <name evidence="15" type="primary">LOC115046235</name>
</gene>
<reference evidence="15" key="1">
    <citation type="submission" date="2021-04" db="EMBL/GenBank/DDBJ databases">
        <authorList>
            <consortium name="Wellcome Sanger Institute Data Sharing"/>
        </authorList>
    </citation>
    <scope>NUCLEOTIDE SEQUENCE [LARGE SCALE GENOMIC DNA]</scope>
</reference>
<dbReference type="FunFam" id="3.40.50.2300:FF:000016">
    <property type="entry name" value="Taste 1 receptor member 2"/>
    <property type="match status" value="1"/>
</dbReference>
<dbReference type="GO" id="GO:0005886">
    <property type="term" value="C:plasma membrane"/>
    <property type="evidence" value="ECO:0007669"/>
    <property type="project" value="UniProtKB-SubCell"/>
</dbReference>
<dbReference type="PANTHER" id="PTHR24061">
    <property type="entry name" value="CALCIUM-SENSING RECEPTOR-RELATED"/>
    <property type="match status" value="1"/>
</dbReference>
<organism evidence="15 16">
    <name type="scientific">Echeneis naucrates</name>
    <name type="common">Live sharksucker</name>
    <dbReference type="NCBI Taxonomy" id="173247"/>
    <lineage>
        <taxon>Eukaryota</taxon>
        <taxon>Metazoa</taxon>
        <taxon>Chordata</taxon>
        <taxon>Craniata</taxon>
        <taxon>Vertebrata</taxon>
        <taxon>Euteleostomi</taxon>
        <taxon>Actinopterygii</taxon>
        <taxon>Neopterygii</taxon>
        <taxon>Teleostei</taxon>
        <taxon>Neoteleostei</taxon>
        <taxon>Acanthomorphata</taxon>
        <taxon>Carangaria</taxon>
        <taxon>Carangiformes</taxon>
        <taxon>Echeneidae</taxon>
        <taxon>Echeneis</taxon>
    </lineage>
</organism>
<keyword evidence="6" id="KW-0297">G-protein coupled receptor</keyword>
<feature type="transmembrane region" description="Helical" evidence="12">
    <location>
        <begin position="622"/>
        <end position="647"/>
    </location>
</feature>
<dbReference type="Pfam" id="PF07562">
    <property type="entry name" value="NCD3G"/>
    <property type="match status" value="1"/>
</dbReference>
<keyword evidence="10" id="KW-0807">Transducer</keyword>
<dbReference type="PANTHER" id="PTHR24061:SF441">
    <property type="entry name" value="TASTE RECEPTOR TYPE 1 MEMBER 2B-RELATED"/>
    <property type="match status" value="1"/>
</dbReference>
<evidence type="ECO:0000256" key="1">
    <source>
        <dbReference type="ARBA" id="ARBA00004651"/>
    </source>
</evidence>
<dbReference type="Pfam" id="PF00003">
    <property type="entry name" value="7tm_3"/>
    <property type="match status" value="1"/>
</dbReference>
<evidence type="ECO:0000256" key="13">
    <source>
        <dbReference type="SAM" id="SignalP"/>
    </source>
</evidence>
<evidence type="ECO:0000256" key="7">
    <source>
        <dbReference type="ARBA" id="ARBA00023136"/>
    </source>
</evidence>
<dbReference type="InterPro" id="IPR038550">
    <property type="entry name" value="GPCR_3_9-Cys_sf"/>
</dbReference>
<dbReference type="Proteomes" id="UP000472264">
    <property type="component" value="Chromosome 7"/>
</dbReference>
<dbReference type="InterPro" id="IPR000068">
    <property type="entry name" value="GPCR_3_Ca_sens_rcpt-rel"/>
</dbReference>
<evidence type="ECO:0000256" key="10">
    <source>
        <dbReference type="ARBA" id="ARBA00023224"/>
    </source>
</evidence>
<name>A0A665TDE5_ECHNA</name>
<feature type="transmembrane region" description="Helical" evidence="12">
    <location>
        <begin position="591"/>
        <end position="610"/>
    </location>
</feature>
<dbReference type="PRINTS" id="PR00248">
    <property type="entry name" value="GPCRMGR"/>
</dbReference>
<feature type="transmembrane region" description="Helical" evidence="12">
    <location>
        <begin position="552"/>
        <end position="579"/>
    </location>
</feature>
<dbReference type="FunFam" id="2.10.50.30:FF:000004">
    <property type="entry name" value="Taste receptor type 1 member 3-like protein"/>
    <property type="match status" value="1"/>
</dbReference>
<feature type="transmembrane region" description="Helical" evidence="12">
    <location>
        <begin position="775"/>
        <end position="795"/>
    </location>
</feature>
<accession>A0A665TDE5</accession>
<feature type="transmembrane region" description="Helical" evidence="12">
    <location>
        <begin position="667"/>
        <end position="685"/>
    </location>
</feature>
<dbReference type="InterPro" id="IPR000337">
    <property type="entry name" value="GPCR_3"/>
</dbReference>
<dbReference type="InterPro" id="IPR011500">
    <property type="entry name" value="GPCR_3_9-Cys_dom"/>
</dbReference>
<evidence type="ECO:0000256" key="9">
    <source>
        <dbReference type="ARBA" id="ARBA00023180"/>
    </source>
</evidence>
<dbReference type="Gene3D" id="2.10.50.30">
    <property type="entry name" value="GPCR, family 3, nine cysteines domain"/>
    <property type="match status" value="1"/>
</dbReference>
<dbReference type="GO" id="GO:0004930">
    <property type="term" value="F:G protein-coupled receptor activity"/>
    <property type="evidence" value="ECO:0007669"/>
    <property type="project" value="UniProtKB-KW"/>
</dbReference>
<dbReference type="Ensembl" id="ENSENLT00000000815.1">
    <property type="protein sequence ID" value="ENSENLP00000000696.1"/>
    <property type="gene ID" value="ENSENLG00000000400.1"/>
</dbReference>
<keyword evidence="9" id="KW-0325">Glycoprotein</keyword>
<keyword evidence="5 12" id="KW-1133">Transmembrane helix</keyword>
<feature type="signal peptide" evidence="13">
    <location>
        <begin position="1"/>
        <end position="22"/>
    </location>
</feature>
<reference evidence="15" key="3">
    <citation type="submission" date="2025-09" db="UniProtKB">
        <authorList>
            <consortium name="Ensembl"/>
        </authorList>
    </citation>
    <scope>IDENTIFICATION</scope>
</reference>
<dbReference type="Pfam" id="PF01094">
    <property type="entry name" value="ANF_receptor"/>
    <property type="match status" value="1"/>
</dbReference>
<dbReference type="InParanoid" id="A0A665TDE5"/>
<keyword evidence="3 12" id="KW-0812">Transmembrane</keyword>
<dbReference type="PROSITE" id="PS50259">
    <property type="entry name" value="G_PROTEIN_RECEP_F3_4"/>
    <property type="match status" value="1"/>
</dbReference>
<evidence type="ECO:0000256" key="11">
    <source>
        <dbReference type="ARBA" id="ARBA00038492"/>
    </source>
</evidence>
<feature type="chain" id="PRO_5025426228" description="G-protein coupled receptors family 3 profile domain-containing protein" evidence="13">
    <location>
        <begin position="23"/>
        <end position="826"/>
    </location>
</feature>
<dbReference type="AlphaFoldDB" id="A0A665TDE5"/>
<proteinExistence type="inferred from homology"/>
<evidence type="ECO:0000256" key="12">
    <source>
        <dbReference type="SAM" id="Phobius"/>
    </source>
</evidence>
<dbReference type="Gene3D" id="3.40.50.2300">
    <property type="match status" value="2"/>
</dbReference>
<keyword evidence="16" id="KW-1185">Reference proteome</keyword>
<evidence type="ECO:0000256" key="4">
    <source>
        <dbReference type="ARBA" id="ARBA00022729"/>
    </source>
</evidence>
<dbReference type="InterPro" id="IPR001828">
    <property type="entry name" value="ANF_lig-bd_rcpt"/>
</dbReference>
<reference evidence="15" key="2">
    <citation type="submission" date="2025-08" db="UniProtKB">
        <authorList>
            <consortium name="Ensembl"/>
        </authorList>
    </citation>
    <scope>IDENTIFICATION</scope>
</reference>
<comment type="similarity">
    <text evidence="11">Belongs to the G-protein coupled receptor 3 family. TAS1R subfamily.</text>
</comment>
<keyword evidence="4 13" id="KW-0732">Signal</keyword>
<keyword evidence="8" id="KW-0675">Receptor</keyword>
<comment type="subcellular location">
    <subcellularLocation>
        <location evidence="1">Cell membrane</location>
        <topology evidence="1">Multi-pass membrane protein</topology>
    </subcellularLocation>
</comment>
<evidence type="ECO:0000313" key="15">
    <source>
        <dbReference type="Ensembl" id="ENSENLP00000000696.1"/>
    </source>
</evidence>
<evidence type="ECO:0000259" key="14">
    <source>
        <dbReference type="PROSITE" id="PS50259"/>
    </source>
</evidence>
<dbReference type="InterPro" id="IPR017978">
    <property type="entry name" value="GPCR_3_C"/>
</dbReference>
<protein>
    <recommendedName>
        <fullName evidence="14">G-protein coupled receptors family 3 profile domain-containing protein</fullName>
    </recommendedName>
</protein>
<evidence type="ECO:0000256" key="2">
    <source>
        <dbReference type="ARBA" id="ARBA00022475"/>
    </source>
</evidence>
<feature type="domain" description="G-protein coupled receptors family 3 profile" evidence="14">
    <location>
        <begin position="553"/>
        <end position="811"/>
    </location>
</feature>
<evidence type="ECO:0000256" key="5">
    <source>
        <dbReference type="ARBA" id="ARBA00022989"/>
    </source>
</evidence>
<evidence type="ECO:0000256" key="3">
    <source>
        <dbReference type="ARBA" id="ARBA00022692"/>
    </source>
</evidence>
<feature type="transmembrane region" description="Helical" evidence="12">
    <location>
        <begin position="747"/>
        <end position="769"/>
    </location>
</feature>
<dbReference type="OMA" id="STCLCRQ"/>
<keyword evidence="2" id="KW-1003">Cell membrane</keyword>
<feature type="transmembrane region" description="Helical" evidence="12">
    <location>
        <begin position="718"/>
        <end position="735"/>
    </location>
</feature>
<dbReference type="InterPro" id="IPR028082">
    <property type="entry name" value="Peripla_BP_I"/>
</dbReference>
<sequence length="826" mass="93387">MMTTTMPNFLLSLCILESLLHAFTEVNVQASEFQLEGDYLVGGLFDIHHVSTLVYHDRPEAIDCSSPLFLSSYRRFQVMRFSVEEINNSTELLPNVSLGYEIFDHCSDIQNFPATLNLISVNGSIQPWSEPHKNLSRVSKVIAVVGPFSSTETLTVAPLFMMNLIPIVSYGAASSAFSEKSKFPSFLRTVHSNKNIIEVIVNIILHFNWRWVAFLNSDDEFGIDGLELFIKRTENTDICMAYIKLLNDNVNYTRMFKQIEAQKINIIIVFAPKRTAEALIESAIRLNVTNKVWVAGDTWSLNEKLPKEKGIRNIGTVLGVSQPVVAIPGFNDFIYSSKSWNDCENAGQKFCNEFCNSSSLSAEDIVFIDPSFSFPVYSAVHSVANALHNVLQCGVGKCNSNITVYPHMVLAELKKSNFTLLNQSIQFDENGNPKFGRYSIVFWNHSGAIEEIGFYTFFPSINYVIDNNKIQWYTDGKVPSSQCSRECPKGYAKRQNGIHKCCFACEICPNGTFVNSTDDHYKCVNCKDTEWSAEGSTSCSLRVVEYIPFTDIGAILIMCGAWSFIGLTIATSVLLAINYNTPVVRSAGGPMCFLILSCLTLSSLSVFFYFDKPTECFCILRSLPFILFYSVCLACFVVRSFQIVCIFKMAAKFPMLYSWWMKYHGQWLLITGTFVTQALLLLIGYSCGPPKPYNETLWYPEKIILSCEIGLKANSGPVILLLFLACLCFIFSYMGKNLPKNYNEAEAITFCLFLLILTWIIFATVYMLYRGKHIQTVNALAVLSSLYSFLLWYFLPKCYIIIFQSQKNTQQYFQGLIQNYTKTISQ</sequence>
<evidence type="ECO:0000313" key="16">
    <source>
        <dbReference type="Proteomes" id="UP000472264"/>
    </source>
</evidence>
<dbReference type="GO" id="GO:0050909">
    <property type="term" value="P:sensory perception of taste"/>
    <property type="evidence" value="ECO:0007669"/>
    <property type="project" value="UniProtKB-ARBA"/>
</dbReference>
<dbReference type="SUPFAM" id="SSF57586">
    <property type="entry name" value="TNF receptor-like"/>
    <property type="match status" value="1"/>
</dbReference>
<evidence type="ECO:0000256" key="6">
    <source>
        <dbReference type="ARBA" id="ARBA00023040"/>
    </source>
</evidence>
<keyword evidence="7 12" id="KW-0472">Membrane</keyword>
<dbReference type="PRINTS" id="PR00592">
    <property type="entry name" value="CASENSINGR"/>
</dbReference>